<feature type="compositionally biased region" description="Low complexity" evidence="1">
    <location>
        <begin position="42"/>
        <end position="51"/>
    </location>
</feature>
<protein>
    <recommendedName>
        <fullName evidence="6">DUF3667 domain-containing protein</fullName>
    </recommendedName>
</protein>
<feature type="transmembrane region" description="Helical" evidence="2">
    <location>
        <begin position="169"/>
        <end position="189"/>
    </location>
</feature>
<feature type="transmembrane region" description="Helical" evidence="2">
    <location>
        <begin position="378"/>
        <end position="402"/>
    </location>
</feature>
<dbReference type="Proteomes" id="UP001155010">
    <property type="component" value="Unassembled WGS sequence"/>
</dbReference>
<dbReference type="InterPro" id="IPR022134">
    <property type="entry name" value="DUF3667"/>
</dbReference>
<evidence type="ECO:0000313" key="5">
    <source>
        <dbReference type="Proteomes" id="UP001155057"/>
    </source>
</evidence>
<feature type="compositionally biased region" description="Acidic residues" evidence="1">
    <location>
        <begin position="52"/>
        <end position="64"/>
    </location>
</feature>
<dbReference type="Pfam" id="PF12412">
    <property type="entry name" value="DUF3667"/>
    <property type="match status" value="1"/>
</dbReference>
<dbReference type="Proteomes" id="UP001155057">
    <property type="component" value="Unassembled WGS sequence"/>
</dbReference>
<organism evidence="3 5">
    <name type="scientific">Salinibacter ruber</name>
    <dbReference type="NCBI Taxonomy" id="146919"/>
    <lineage>
        <taxon>Bacteria</taxon>
        <taxon>Pseudomonadati</taxon>
        <taxon>Rhodothermota</taxon>
        <taxon>Rhodothermia</taxon>
        <taxon>Rhodothermales</taxon>
        <taxon>Salinibacteraceae</taxon>
        <taxon>Salinibacter</taxon>
    </lineage>
</organism>
<dbReference type="EMBL" id="JANUBB010000001">
    <property type="protein sequence ID" value="MCS3950174.1"/>
    <property type="molecule type" value="Genomic_DNA"/>
</dbReference>
<proteinExistence type="predicted"/>
<keyword evidence="2" id="KW-0472">Membrane</keyword>
<keyword evidence="2" id="KW-0812">Transmembrane</keyword>
<dbReference type="RefSeq" id="WP_103015861.1">
    <property type="nucleotide sequence ID" value="NZ_CALTRV010000009.1"/>
</dbReference>
<feature type="transmembrane region" description="Helical" evidence="2">
    <location>
        <begin position="316"/>
        <end position="335"/>
    </location>
</feature>
<dbReference type="EMBL" id="JANUAE010000013">
    <property type="protein sequence ID" value="MCS3711364.1"/>
    <property type="molecule type" value="Genomic_DNA"/>
</dbReference>
<evidence type="ECO:0000256" key="1">
    <source>
        <dbReference type="SAM" id="MobiDB-lite"/>
    </source>
</evidence>
<keyword evidence="2" id="KW-1133">Transmembrane helix</keyword>
<feature type="transmembrane region" description="Helical" evidence="2">
    <location>
        <begin position="347"/>
        <end position="366"/>
    </location>
</feature>
<sequence>MSAPPLGSESGRPEDDPLGGPGDEAPSGQAASDPDEARAAAEDALAQIEAMADLDEEPDVEAADPQEPPPSESASAPTDSGTSPSSGAPEDQCENCGALLHGPYCSQCGQKAAERVVPLWHMLNEALEAVIELDMRVLWTLPKFLFLPGRLTKEYINGRRKRYIRPFRLYLFTTFVLFTVLALTAGGGVQVPFNPQMSPAQADTVQVETGMAGMDTTAVASAPWFFGSPEQRERWARSFRQNPGTVDVLFGGAETQARLEPLLRAKVAEAIRNPRDLIGGMIDRGPYVMFLMLPVFAFLLKLLYIRRGRLYVEHLIFSLHLHAFAFFAFTVGILLGEVEAPWVQTAATWVELAPLLYLVVAMGHVYEQGLIKSTIKAFLLLLVYSIMLLIGFILLALAAVVLM</sequence>
<evidence type="ECO:0008006" key="6">
    <source>
        <dbReference type="Google" id="ProtNLM"/>
    </source>
</evidence>
<comment type="caution">
    <text evidence="3">The sequence shown here is derived from an EMBL/GenBank/DDBJ whole genome shotgun (WGS) entry which is preliminary data.</text>
</comment>
<evidence type="ECO:0000313" key="3">
    <source>
        <dbReference type="EMBL" id="MCS3711364.1"/>
    </source>
</evidence>
<gene>
    <name evidence="3" type="ORF">GGP61_002997</name>
    <name evidence="4" type="ORF">GGP83_000100</name>
</gene>
<reference evidence="3" key="1">
    <citation type="submission" date="2022-08" db="EMBL/GenBank/DDBJ databases">
        <title>Genomic Encyclopedia of Type Strains, Phase V (KMG-V): Genome sequencing to study the core and pangenomes of soil and plant-associated prokaryotes.</title>
        <authorList>
            <person name="Whitman W."/>
        </authorList>
    </citation>
    <scope>NUCLEOTIDE SEQUENCE</scope>
    <source>
        <strain evidence="4">SP2017</strain>
        <strain evidence="3">SP3049</strain>
    </source>
</reference>
<dbReference type="AlphaFoldDB" id="A0A840D5P5"/>
<evidence type="ECO:0000256" key="2">
    <source>
        <dbReference type="SAM" id="Phobius"/>
    </source>
</evidence>
<accession>A0A840D5P5</accession>
<feature type="transmembrane region" description="Helical" evidence="2">
    <location>
        <begin position="287"/>
        <end position="304"/>
    </location>
</feature>
<evidence type="ECO:0000313" key="4">
    <source>
        <dbReference type="EMBL" id="MCS3950174.1"/>
    </source>
</evidence>
<name>A0A840D5P5_9BACT</name>
<feature type="region of interest" description="Disordered" evidence="1">
    <location>
        <begin position="1"/>
        <end position="91"/>
    </location>
</feature>